<dbReference type="AlphaFoldDB" id="A0A4Q0M488"/>
<evidence type="ECO:0000313" key="2">
    <source>
        <dbReference type="EMBL" id="RXF67760.1"/>
    </source>
</evidence>
<dbReference type="RefSeq" id="WP_128770893.1">
    <property type="nucleotide sequence ID" value="NZ_RXOC01000015.1"/>
</dbReference>
<keyword evidence="1" id="KW-0812">Transmembrane</keyword>
<keyword evidence="1" id="KW-1133">Transmembrane helix</keyword>
<evidence type="ECO:0000256" key="1">
    <source>
        <dbReference type="SAM" id="Phobius"/>
    </source>
</evidence>
<organism evidence="2 3">
    <name type="scientific">Arcticibacter tournemirensis</name>
    <dbReference type="NCBI Taxonomy" id="699437"/>
    <lineage>
        <taxon>Bacteria</taxon>
        <taxon>Pseudomonadati</taxon>
        <taxon>Bacteroidota</taxon>
        <taxon>Sphingobacteriia</taxon>
        <taxon>Sphingobacteriales</taxon>
        <taxon>Sphingobacteriaceae</taxon>
        <taxon>Arcticibacter</taxon>
    </lineage>
</organism>
<proteinExistence type="predicted"/>
<accession>A0A4Q0M488</accession>
<evidence type="ECO:0000313" key="3">
    <source>
        <dbReference type="Proteomes" id="UP000290848"/>
    </source>
</evidence>
<dbReference type="Proteomes" id="UP000290848">
    <property type="component" value="Unassembled WGS sequence"/>
</dbReference>
<dbReference type="EMBL" id="RXOC01000015">
    <property type="protein sequence ID" value="RXF67760.1"/>
    <property type="molecule type" value="Genomic_DNA"/>
</dbReference>
<reference evidence="2 3" key="1">
    <citation type="submission" date="2018-12" db="EMBL/GenBank/DDBJ databases">
        <title>The Draft Genome Sequence of the Soil Bacterium Pedobacter tournemirensis R1.</title>
        <authorList>
            <person name="He J."/>
        </authorList>
    </citation>
    <scope>NUCLEOTIDE SEQUENCE [LARGE SCALE GENOMIC DNA]</scope>
    <source>
        <strain evidence="2 3">R1</strain>
    </source>
</reference>
<gene>
    <name evidence="2" type="ORF">EKH83_18215</name>
</gene>
<sequence length="170" mass="18736">MIAPIIGLVLFVLIVGGITMLLNQAEKVKYEKILTDVGDKIKISHPGVRCSTFGSGAKNSNYIFNRCDLYLTDDAAIIFGYTPLGQFKLLRSPIILTASQARYLRFSLLSTVIAPGKLNVNSFNNEVFIEFGEAGWRTTNVEIRMKGLSNEEKELITIIGKGVGSYRNLG</sequence>
<keyword evidence="1" id="KW-0472">Membrane</keyword>
<protein>
    <submittedName>
        <fullName evidence="2">Uncharacterized protein</fullName>
    </submittedName>
</protein>
<comment type="caution">
    <text evidence="2">The sequence shown here is derived from an EMBL/GenBank/DDBJ whole genome shotgun (WGS) entry which is preliminary data.</text>
</comment>
<name>A0A4Q0M488_9SPHI</name>
<feature type="transmembrane region" description="Helical" evidence="1">
    <location>
        <begin position="6"/>
        <end position="23"/>
    </location>
</feature>